<dbReference type="Proteomes" id="UP000824334">
    <property type="component" value="Chromosome"/>
</dbReference>
<accession>A0ABX8THM3</accession>
<reference evidence="1 2" key="1">
    <citation type="submission" date="2021-07" db="EMBL/GenBank/DDBJ databases">
        <title>Isolation and characterization of bacteria from a gold mining with a capacity of golden bioaccumulation.</title>
        <authorList>
            <person name="Yang X.J."/>
        </authorList>
    </citation>
    <scope>NUCLEOTIDE SEQUENCE [LARGE SCALE GENOMIC DNA]</scope>
    <source>
        <strain evidence="1 2">Au29</strain>
    </source>
</reference>
<gene>
    <name evidence="1" type="ORF">KWG56_13435</name>
</gene>
<dbReference type="GeneID" id="94376283"/>
<proteinExistence type="predicted"/>
<sequence length="173" mass="17871">MAGGLVLGACASQPKLVVERPLGVIDLGSTSTYSLSSSEHPMEAAVADSLRSALSTAGWREEAETSADWRLDALYAIRPATTGAHAGAEASTADTVWLRSPAPRRWWRHEKQVRTLTLSLIAPKTGVETARVTATLTAMPGHPDTGDEAATIATLAAAALQTPAASTASGPAL</sequence>
<evidence type="ECO:0000313" key="1">
    <source>
        <dbReference type="EMBL" id="QYC09587.1"/>
    </source>
</evidence>
<protein>
    <recommendedName>
        <fullName evidence="3">DUF4136 domain-containing protein</fullName>
    </recommendedName>
</protein>
<dbReference type="RefSeq" id="WP_219355147.1">
    <property type="nucleotide sequence ID" value="NZ_CP080034.1"/>
</dbReference>
<dbReference type="EMBL" id="CP080034">
    <property type="protein sequence ID" value="QYC09587.1"/>
    <property type="molecule type" value="Genomic_DNA"/>
</dbReference>
<organism evidence="1 2">
    <name type="scientific">Brevundimonas nasdae</name>
    <dbReference type="NCBI Taxonomy" id="172043"/>
    <lineage>
        <taxon>Bacteria</taxon>
        <taxon>Pseudomonadati</taxon>
        <taxon>Pseudomonadota</taxon>
        <taxon>Alphaproteobacteria</taxon>
        <taxon>Caulobacterales</taxon>
        <taxon>Caulobacteraceae</taxon>
        <taxon>Brevundimonas</taxon>
    </lineage>
</organism>
<keyword evidence="2" id="KW-1185">Reference proteome</keyword>
<evidence type="ECO:0008006" key="3">
    <source>
        <dbReference type="Google" id="ProtNLM"/>
    </source>
</evidence>
<name>A0ABX8THM3_9CAUL</name>
<evidence type="ECO:0000313" key="2">
    <source>
        <dbReference type="Proteomes" id="UP000824334"/>
    </source>
</evidence>